<dbReference type="RefSeq" id="WP_186956847.1">
    <property type="nucleotide sequence ID" value="NZ_JACOFX010000024.1"/>
</dbReference>
<dbReference type="InterPro" id="IPR002010">
    <property type="entry name" value="T3SS_IM_R"/>
</dbReference>
<feature type="transmembrane region" description="Helical" evidence="7">
    <location>
        <begin position="116"/>
        <end position="133"/>
    </location>
</feature>
<keyword evidence="8" id="KW-0969">Cilium</keyword>
<gene>
    <name evidence="8" type="ORF">H8L47_26540</name>
</gene>
<evidence type="ECO:0000256" key="7">
    <source>
        <dbReference type="SAM" id="Phobius"/>
    </source>
</evidence>
<keyword evidence="4 7" id="KW-0812">Transmembrane</keyword>
<evidence type="ECO:0000313" key="9">
    <source>
        <dbReference type="Proteomes" id="UP000646911"/>
    </source>
</evidence>
<evidence type="ECO:0000313" key="8">
    <source>
        <dbReference type="EMBL" id="MBC3911137.1"/>
    </source>
</evidence>
<evidence type="ECO:0000256" key="1">
    <source>
        <dbReference type="ARBA" id="ARBA00004651"/>
    </source>
</evidence>
<feature type="transmembrane region" description="Helical" evidence="7">
    <location>
        <begin position="173"/>
        <end position="195"/>
    </location>
</feature>
<name>A0ABR6ZHD6_9BURK</name>
<comment type="caution">
    <text evidence="8">The sequence shown here is derived from an EMBL/GenBank/DDBJ whole genome shotgun (WGS) entry which is preliminary data.</text>
</comment>
<keyword evidence="8" id="KW-0282">Flagellum</keyword>
<dbReference type="EMBL" id="JACOFX010000024">
    <property type="protein sequence ID" value="MBC3911137.1"/>
    <property type="molecule type" value="Genomic_DNA"/>
</dbReference>
<feature type="transmembrane region" description="Helical" evidence="7">
    <location>
        <begin position="33"/>
        <end position="52"/>
    </location>
</feature>
<sequence length="265" mass="28148">MLKAFLLSVRIAALLMLTPILYASTLPATYRTILIFSLSLALALGMAPAEVLDAMPVEKGAGFIVLAAARELALGATLAVGIFISFAAISIAGRVLDIQIGFGMAQVFDPLTRSQLPILTMAFNQMAVVYFFLINGHHTLLRAVAYSIERFPLGKAWSIEAVSVPVLKQVGGLFSLGFALAAPIVFCVLLVELALGVVARNLPQMNMFVMGVPIKIVVGLAALSFGFVLMGSTITRIQGTIFQSWGAVFAVAEARQSVLLSGRFA</sequence>
<keyword evidence="9" id="KW-1185">Reference proteome</keyword>
<accession>A0ABR6ZHD6</accession>
<evidence type="ECO:0000256" key="6">
    <source>
        <dbReference type="ARBA" id="ARBA00023136"/>
    </source>
</evidence>
<feature type="transmembrane region" description="Helical" evidence="7">
    <location>
        <begin position="72"/>
        <end position="96"/>
    </location>
</feature>
<evidence type="ECO:0000256" key="5">
    <source>
        <dbReference type="ARBA" id="ARBA00022989"/>
    </source>
</evidence>
<dbReference type="PRINTS" id="PR00953">
    <property type="entry name" value="TYPE3IMRPROT"/>
</dbReference>
<comment type="similarity">
    <text evidence="2">Belongs to the FliR/MopE/SpaR family.</text>
</comment>
<organism evidence="8 9">
    <name type="scientific">Undibacterium umbellatum</name>
    <dbReference type="NCBI Taxonomy" id="2762300"/>
    <lineage>
        <taxon>Bacteria</taxon>
        <taxon>Pseudomonadati</taxon>
        <taxon>Pseudomonadota</taxon>
        <taxon>Betaproteobacteria</taxon>
        <taxon>Burkholderiales</taxon>
        <taxon>Oxalobacteraceae</taxon>
        <taxon>Undibacterium</taxon>
    </lineage>
</organism>
<proteinExistence type="inferred from homology"/>
<evidence type="ECO:0000256" key="3">
    <source>
        <dbReference type="ARBA" id="ARBA00022475"/>
    </source>
</evidence>
<keyword evidence="3" id="KW-1003">Cell membrane</keyword>
<comment type="subcellular location">
    <subcellularLocation>
        <location evidence="1">Cell membrane</location>
        <topology evidence="1">Multi-pass membrane protein</topology>
    </subcellularLocation>
</comment>
<keyword evidence="6 7" id="KW-0472">Membrane</keyword>
<keyword evidence="8" id="KW-0966">Cell projection</keyword>
<dbReference type="Proteomes" id="UP000646911">
    <property type="component" value="Unassembled WGS sequence"/>
</dbReference>
<reference evidence="8 9" key="1">
    <citation type="submission" date="2020-08" db="EMBL/GenBank/DDBJ databases">
        <title>Novel species isolated from subtropical streams in China.</title>
        <authorList>
            <person name="Lu H."/>
        </authorList>
    </citation>
    <scope>NUCLEOTIDE SEQUENCE [LARGE SCALE GENOMIC DNA]</scope>
    <source>
        <strain evidence="8 9">NL8W</strain>
    </source>
</reference>
<dbReference type="PANTHER" id="PTHR30065">
    <property type="entry name" value="FLAGELLAR BIOSYNTHETIC PROTEIN FLIR"/>
    <property type="match status" value="1"/>
</dbReference>
<dbReference type="PANTHER" id="PTHR30065:SF1">
    <property type="entry name" value="SURFACE PRESENTATION OF ANTIGENS PROTEIN SPAR"/>
    <property type="match status" value="1"/>
</dbReference>
<keyword evidence="5 7" id="KW-1133">Transmembrane helix</keyword>
<feature type="transmembrane region" description="Helical" evidence="7">
    <location>
        <begin position="207"/>
        <end position="229"/>
    </location>
</feature>
<evidence type="ECO:0000256" key="4">
    <source>
        <dbReference type="ARBA" id="ARBA00022692"/>
    </source>
</evidence>
<protein>
    <submittedName>
        <fullName evidence="8">Flagellar biosynthetic protein FliR</fullName>
    </submittedName>
</protein>
<evidence type="ECO:0000256" key="2">
    <source>
        <dbReference type="ARBA" id="ARBA00009772"/>
    </source>
</evidence>
<dbReference type="Pfam" id="PF01311">
    <property type="entry name" value="Bac_export_1"/>
    <property type="match status" value="1"/>
</dbReference>